<evidence type="ECO:0008006" key="4">
    <source>
        <dbReference type="Google" id="ProtNLM"/>
    </source>
</evidence>
<sequence>MKKILIILAAVLLASCSDNLEKLNQNIKDPATVSGESLFTGAQKSLVDQVVDLNVNNNNTKLWAQYLQETTYTDESNYDQVTRTIPKSHWDVLYRDVLKDLDESKKIITETTYALPSDQATKANKLIVNEILTVYTYALLVETFGNVPYTEALDINNLLPKYDDGLTVYKDLIVRLTAAINALDTSNGSFDSSSDFLYSGDTNSWKKFAASLKLRMGILLSDVDNGLAKSTVEDAVASGVFTSNADNADYTYLSAAPNTNPIHDNLILSGRRDFVAGKTIIDMMNTLGDYRRAQYFTEISGGGYLGGTIGSTSGYAGHSHVSAVVEEATTPGVLLDYAEVEFLLAEAAARTFAVGGTAKSHYDAGIMASFADWGASSTDATSYLAQPNVDYATVLGASTATTPWKEVIGNQKWIALYNRGLEAWTSIRLLDFPVMATPTDAVSGYPNRYTYPVIEQTLNGANYTTAASAIGADTAEQKLFWDMF</sequence>
<dbReference type="STRING" id="1850252.LPB136_00225"/>
<dbReference type="RefSeq" id="WP_072554210.1">
    <property type="nucleotide sequence ID" value="NZ_CP018155.1"/>
</dbReference>
<reference evidence="2 3" key="1">
    <citation type="submission" date="2016-11" db="EMBL/GenBank/DDBJ databases">
        <title>Tenacibaculum sp. LPB0136, isolated from marine environment.</title>
        <authorList>
            <person name="Kim E."/>
            <person name="Yi H."/>
        </authorList>
    </citation>
    <scope>NUCLEOTIDE SEQUENCE [LARGE SCALE GENOMIC DNA]</scope>
    <source>
        <strain evidence="2 3">LPB0136</strain>
    </source>
</reference>
<organism evidence="2 3">
    <name type="scientific">Tenacibaculum todarodis</name>
    <dbReference type="NCBI Taxonomy" id="1850252"/>
    <lineage>
        <taxon>Bacteria</taxon>
        <taxon>Pseudomonadati</taxon>
        <taxon>Bacteroidota</taxon>
        <taxon>Flavobacteriia</taxon>
        <taxon>Flavobacteriales</taxon>
        <taxon>Flavobacteriaceae</taxon>
        <taxon>Tenacibaculum</taxon>
    </lineage>
</organism>
<accession>A0A1L3JFH2</accession>
<feature type="chain" id="PRO_5013018529" description="SusD/RagB family nutrient-binding outer membrane lipoprotein" evidence="1">
    <location>
        <begin position="21"/>
        <end position="484"/>
    </location>
</feature>
<evidence type="ECO:0000313" key="2">
    <source>
        <dbReference type="EMBL" id="APG63888.1"/>
    </source>
</evidence>
<evidence type="ECO:0000256" key="1">
    <source>
        <dbReference type="SAM" id="SignalP"/>
    </source>
</evidence>
<dbReference type="Pfam" id="PF12771">
    <property type="entry name" value="SusD-like_2"/>
    <property type="match status" value="1"/>
</dbReference>
<name>A0A1L3JFH2_9FLAO</name>
<gene>
    <name evidence="2" type="ORF">LPB136_00225</name>
</gene>
<dbReference type="InterPro" id="IPR011990">
    <property type="entry name" value="TPR-like_helical_dom_sf"/>
</dbReference>
<dbReference type="Gene3D" id="1.25.40.390">
    <property type="match status" value="1"/>
</dbReference>
<dbReference type="KEGG" id="ten:LPB136_00225"/>
<keyword evidence="3" id="KW-1185">Reference proteome</keyword>
<dbReference type="SUPFAM" id="SSF48452">
    <property type="entry name" value="TPR-like"/>
    <property type="match status" value="1"/>
</dbReference>
<keyword evidence="1" id="KW-0732">Signal</keyword>
<dbReference type="PROSITE" id="PS51257">
    <property type="entry name" value="PROKAR_LIPOPROTEIN"/>
    <property type="match status" value="1"/>
</dbReference>
<evidence type="ECO:0000313" key="3">
    <source>
        <dbReference type="Proteomes" id="UP000181898"/>
    </source>
</evidence>
<protein>
    <recommendedName>
        <fullName evidence="4">SusD/RagB family nutrient-binding outer membrane lipoprotein</fullName>
    </recommendedName>
</protein>
<dbReference type="InterPro" id="IPR041662">
    <property type="entry name" value="SusD-like_2"/>
</dbReference>
<dbReference type="EMBL" id="CP018155">
    <property type="protein sequence ID" value="APG63888.1"/>
    <property type="molecule type" value="Genomic_DNA"/>
</dbReference>
<feature type="signal peptide" evidence="1">
    <location>
        <begin position="1"/>
        <end position="20"/>
    </location>
</feature>
<proteinExistence type="predicted"/>
<dbReference type="AlphaFoldDB" id="A0A1L3JFH2"/>
<dbReference type="Proteomes" id="UP000181898">
    <property type="component" value="Chromosome"/>
</dbReference>
<dbReference type="OrthoDB" id="725917at2"/>